<dbReference type="InterPro" id="IPR001789">
    <property type="entry name" value="Sig_transdc_resp-reg_receiver"/>
</dbReference>
<accession>A0A0U9HP56</accession>
<dbReference type="Pfam" id="PF00072">
    <property type="entry name" value="Response_reg"/>
    <property type="match status" value="1"/>
</dbReference>
<evidence type="ECO:0000313" key="12">
    <source>
        <dbReference type="Proteomes" id="UP000054976"/>
    </source>
</evidence>
<keyword evidence="7" id="KW-0804">Transcription</keyword>
<evidence type="ECO:0000259" key="10">
    <source>
        <dbReference type="PROSITE" id="PS50110"/>
    </source>
</evidence>
<dbReference type="InterPro" id="IPR002078">
    <property type="entry name" value="Sigma_54_int"/>
</dbReference>
<dbReference type="SUPFAM" id="SSF52172">
    <property type="entry name" value="CheY-like"/>
    <property type="match status" value="1"/>
</dbReference>
<dbReference type="Proteomes" id="UP000054976">
    <property type="component" value="Unassembled WGS sequence"/>
</dbReference>
<evidence type="ECO:0000256" key="4">
    <source>
        <dbReference type="ARBA" id="ARBA00023012"/>
    </source>
</evidence>
<feature type="domain" description="Response regulatory" evidence="10">
    <location>
        <begin position="4"/>
        <end position="118"/>
    </location>
</feature>
<dbReference type="SUPFAM" id="SSF46689">
    <property type="entry name" value="Homeodomain-like"/>
    <property type="match status" value="1"/>
</dbReference>
<dbReference type="PANTHER" id="PTHR32071">
    <property type="entry name" value="TRANSCRIPTIONAL REGULATORY PROTEIN"/>
    <property type="match status" value="1"/>
</dbReference>
<reference evidence="12" key="1">
    <citation type="submission" date="2016-01" db="EMBL/GenBank/DDBJ databases">
        <title>Draft genome sequence of Thermodesulfovibrio aggregans strain TGE-P1.</title>
        <authorList>
            <person name="Sekiguchi Y."/>
            <person name="Ohashi A."/>
            <person name="Matsuura N."/>
            <person name="Tourlousse M.D."/>
        </authorList>
    </citation>
    <scope>NUCLEOTIDE SEQUENCE [LARGE SCALE GENOMIC DNA]</scope>
    <source>
        <strain evidence="12">TGE-P1</strain>
    </source>
</reference>
<dbReference type="OrthoDB" id="9804019at2"/>
<dbReference type="PROSITE" id="PS00675">
    <property type="entry name" value="SIGMA54_INTERACT_1"/>
    <property type="match status" value="1"/>
</dbReference>
<dbReference type="Pfam" id="PF00158">
    <property type="entry name" value="Sigma54_activat"/>
    <property type="match status" value="1"/>
</dbReference>
<dbReference type="PRINTS" id="PR01590">
    <property type="entry name" value="HTHFIS"/>
</dbReference>
<dbReference type="GO" id="GO:0043565">
    <property type="term" value="F:sequence-specific DNA binding"/>
    <property type="evidence" value="ECO:0007669"/>
    <property type="project" value="InterPro"/>
</dbReference>
<dbReference type="PROSITE" id="PS50110">
    <property type="entry name" value="RESPONSE_REGULATORY"/>
    <property type="match status" value="1"/>
</dbReference>
<evidence type="ECO:0000313" key="11">
    <source>
        <dbReference type="EMBL" id="GAQ94839.1"/>
    </source>
</evidence>
<dbReference type="InterPro" id="IPR025662">
    <property type="entry name" value="Sigma_54_int_dom_ATP-bd_1"/>
</dbReference>
<feature type="modified residue" description="4-aspartylphosphate" evidence="8">
    <location>
        <position position="53"/>
    </location>
</feature>
<dbReference type="STRING" id="86166.TAGGR_11025"/>
<evidence type="ECO:0000256" key="7">
    <source>
        <dbReference type="ARBA" id="ARBA00023163"/>
    </source>
</evidence>
<name>A0A0U9HP56_9BACT</name>
<keyword evidence="1 8" id="KW-0597">Phosphoprotein</keyword>
<dbReference type="PROSITE" id="PS00676">
    <property type="entry name" value="SIGMA54_INTERACT_2"/>
    <property type="match status" value="1"/>
</dbReference>
<evidence type="ECO:0000256" key="1">
    <source>
        <dbReference type="ARBA" id="ARBA00022553"/>
    </source>
</evidence>
<dbReference type="GO" id="GO:0006355">
    <property type="term" value="P:regulation of DNA-templated transcription"/>
    <property type="evidence" value="ECO:0007669"/>
    <property type="project" value="InterPro"/>
</dbReference>
<dbReference type="InterPro" id="IPR025944">
    <property type="entry name" value="Sigma_54_int_dom_CS"/>
</dbReference>
<keyword evidence="5" id="KW-0805">Transcription regulation</keyword>
<keyword evidence="12" id="KW-1185">Reference proteome</keyword>
<dbReference type="PANTHER" id="PTHR32071:SF17">
    <property type="entry name" value="TRANSCRIPTIONAL REGULATOR (NTRC FAMILY)"/>
    <property type="match status" value="1"/>
</dbReference>
<evidence type="ECO:0000256" key="5">
    <source>
        <dbReference type="ARBA" id="ARBA00023015"/>
    </source>
</evidence>
<dbReference type="GO" id="GO:0000160">
    <property type="term" value="P:phosphorelay signal transduction system"/>
    <property type="evidence" value="ECO:0007669"/>
    <property type="project" value="UniProtKB-KW"/>
</dbReference>
<dbReference type="Gene3D" id="1.10.8.60">
    <property type="match status" value="1"/>
</dbReference>
<dbReference type="PROSITE" id="PS00688">
    <property type="entry name" value="SIGMA54_INTERACT_3"/>
    <property type="match status" value="1"/>
</dbReference>
<evidence type="ECO:0000256" key="2">
    <source>
        <dbReference type="ARBA" id="ARBA00022741"/>
    </source>
</evidence>
<dbReference type="InterPro" id="IPR002197">
    <property type="entry name" value="HTH_Fis"/>
</dbReference>
<dbReference type="RefSeq" id="WP_059176259.1">
    <property type="nucleotide sequence ID" value="NZ_BCNO01000001.1"/>
</dbReference>
<feature type="domain" description="Sigma-54 factor interaction" evidence="9">
    <location>
        <begin position="140"/>
        <end position="369"/>
    </location>
</feature>
<sequence>MKGKVLIVDDEVGILDTVSGILEDEGYKTLTAVDAETAIDILEKEEIDLIFLDVWLPKMNGIEAIKKIKEKDFQIPVIMISGHGNIELAVQAVKLGAFDFIEKPLSIERIILTAERALEFKRLERENIKLRSAVMRKYELIGSSEVMKKIKSQIETIAKGDSRVLILGESGTGKELVARMIHLLSSRARAPFVEVNCAAIPQELIESELFGHEKGAFTGAIDKKIGKFELANEGTLFLDEIGDMSLLTQAKLLRVIETQKFQRVGGTRDITVNVRIISATNKDLTEEIRKGNFREDLYWRLNVVPIYLPPLRERKEDIPELINYFIDEFSREKGWKKKTLDPQVIKILQSYDWPGNVRELRNAVERLMIMVTKDVIEVSDIENTGIIKDSKVKEEKYFSYTSLKQARDAFERDFILKKLKENNWNMTKTAEILGIERSNLYKKIKSLNIPLPKEFAEN</sequence>
<dbReference type="InterPro" id="IPR003593">
    <property type="entry name" value="AAA+_ATPase"/>
</dbReference>
<dbReference type="FunFam" id="3.40.50.300:FF:000006">
    <property type="entry name" value="DNA-binding transcriptional regulator NtrC"/>
    <property type="match status" value="1"/>
</dbReference>
<comment type="caution">
    <text evidence="11">The sequence shown here is derived from an EMBL/GenBank/DDBJ whole genome shotgun (WGS) entry which is preliminary data.</text>
</comment>
<dbReference type="InterPro" id="IPR025943">
    <property type="entry name" value="Sigma_54_int_dom_ATP-bd_2"/>
</dbReference>
<dbReference type="InterPro" id="IPR058031">
    <property type="entry name" value="AAA_lid_NorR"/>
</dbReference>
<dbReference type="CDD" id="cd00009">
    <property type="entry name" value="AAA"/>
    <property type="match status" value="1"/>
</dbReference>
<gene>
    <name evidence="11" type="ORF">TAGGR_11025</name>
</gene>
<dbReference type="InterPro" id="IPR027417">
    <property type="entry name" value="P-loop_NTPase"/>
</dbReference>
<dbReference type="Gene3D" id="1.10.10.60">
    <property type="entry name" value="Homeodomain-like"/>
    <property type="match status" value="1"/>
</dbReference>
<dbReference type="SMART" id="SM00448">
    <property type="entry name" value="REC"/>
    <property type="match status" value="1"/>
</dbReference>
<dbReference type="Gene3D" id="3.40.50.300">
    <property type="entry name" value="P-loop containing nucleotide triphosphate hydrolases"/>
    <property type="match status" value="1"/>
</dbReference>
<dbReference type="EMBL" id="BCNO01000001">
    <property type="protein sequence ID" value="GAQ94839.1"/>
    <property type="molecule type" value="Genomic_DNA"/>
</dbReference>
<keyword evidence="2" id="KW-0547">Nucleotide-binding</keyword>
<dbReference type="CDD" id="cd17550">
    <property type="entry name" value="REC_NtrX-like"/>
    <property type="match status" value="1"/>
</dbReference>
<evidence type="ECO:0000256" key="6">
    <source>
        <dbReference type="ARBA" id="ARBA00023125"/>
    </source>
</evidence>
<dbReference type="AlphaFoldDB" id="A0A0U9HP56"/>
<dbReference type="PROSITE" id="PS50045">
    <property type="entry name" value="SIGMA54_INTERACT_4"/>
    <property type="match status" value="1"/>
</dbReference>
<keyword evidence="6" id="KW-0238">DNA-binding</keyword>
<proteinExistence type="predicted"/>
<evidence type="ECO:0000256" key="3">
    <source>
        <dbReference type="ARBA" id="ARBA00022840"/>
    </source>
</evidence>
<protein>
    <submittedName>
        <fullName evidence="11">Two-component system, NtrC family, nitrogen regulation response regulator NtrX</fullName>
    </submittedName>
</protein>
<dbReference type="GO" id="GO:0005524">
    <property type="term" value="F:ATP binding"/>
    <property type="evidence" value="ECO:0007669"/>
    <property type="project" value="UniProtKB-KW"/>
</dbReference>
<dbReference type="SUPFAM" id="SSF52540">
    <property type="entry name" value="P-loop containing nucleoside triphosphate hydrolases"/>
    <property type="match status" value="1"/>
</dbReference>
<dbReference type="Gene3D" id="3.40.50.2300">
    <property type="match status" value="1"/>
</dbReference>
<dbReference type="Pfam" id="PF02954">
    <property type="entry name" value="HTH_8"/>
    <property type="match status" value="1"/>
</dbReference>
<evidence type="ECO:0000256" key="8">
    <source>
        <dbReference type="PROSITE-ProRule" id="PRU00169"/>
    </source>
</evidence>
<keyword evidence="4" id="KW-0902">Two-component regulatory system</keyword>
<dbReference type="InterPro" id="IPR009057">
    <property type="entry name" value="Homeodomain-like_sf"/>
</dbReference>
<evidence type="ECO:0000259" key="9">
    <source>
        <dbReference type="PROSITE" id="PS50045"/>
    </source>
</evidence>
<dbReference type="FunFam" id="3.40.50.2300:FF:000018">
    <property type="entry name" value="DNA-binding transcriptional regulator NtrC"/>
    <property type="match status" value="1"/>
</dbReference>
<dbReference type="SMART" id="SM00382">
    <property type="entry name" value="AAA"/>
    <property type="match status" value="1"/>
</dbReference>
<organism evidence="11 12">
    <name type="scientific">Thermodesulfovibrio aggregans</name>
    <dbReference type="NCBI Taxonomy" id="86166"/>
    <lineage>
        <taxon>Bacteria</taxon>
        <taxon>Pseudomonadati</taxon>
        <taxon>Nitrospirota</taxon>
        <taxon>Thermodesulfovibrionia</taxon>
        <taxon>Thermodesulfovibrionales</taxon>
        <taxon>Thermodesulfovibrionaceae</taxon>
        <taxon>Thermodesulfovibrio</taxon>
    </lineage>
</organism>
<keyword evidence="3" id="KW-0067">ATP-binding</keyword>
<dbReference type="InterPro" id="IPR011006">
    <property type="entry name" value="CheY-like_superfamily"/>
</dbReference>
<dbReference type="Pfam" id="PF25601">
    <property type="entry name" value="AAA_lid_14"/>
    <property type="match status" value="1"/>
</dbReference>